<dbReference type="Proteomes" id="UP001283361">
    <property type="component" value="Unassembled WGS sequence"/>
</dbReference>
<keyword evidence="1" id="KW-0472">Membrane</keyword>
<evidence type="ECO:0000256" key="1">
    <source>
        <dbReference type="SAM" id="Phobius"/>
    </source>
</evidence>
<accession>A0AAE1E400</accession>
<proteinExistence type="predicted"/>
<dbReference type="AlphaFoldDB" id="A0AAE1E400"/>
<feature type="transmembrane region" description="Helical" evidence="1">
    <location>
        <begin position="21"/>
        <end position="40"/>
    </location>
</feature>
<keyword evidence="1" id="KW-0812">Transmembrane</keyword>
<evidence type="ECO:0000313" key="3">
    <source>
        <dbReference type="Proteomes" id="UP001283361"/>
    </source>
</evidence>
<protein>
    <submittedName>
        <fullName evidence="2">Uncharacterized protein</fullName>
    </submittedName>
</protein>
<keyword evidence="1" id="KW-1133">Transmembrane helix</keyword>
<keyword evidence="3" id="KW-1185">Reference proteome</keyword>
<organism evidence="2 3">
    <name type="scientific">Elysia crispata</name>
    <name type="common">lettuce slug</name>
    <dbReference type="NCBI Taxonomy" id="231223"/>
    <lineage>
        <taxon>Eukaryota</taxon>
        <taxon>Metazoa</taxon>
        <taxon>Spiralia</taxon>
        <taxon>Lophotrochozoa</taxon>
        <taxon>Mollusca</taxon>
        <taxon>Gastropoda</taxon>
        <taxon>Heterobranchia</taxon>
        <taxon>Euthyneura</taxon>
        <taxon>Panpulmonata</taxon>
        <taxon>Sacoglossa</taxon>
        <taxon>Placobranchoidea</taxon>
        <taxon>Plakobranchidae</taxon>
        <taxon>Elysia</taxon>
    </lineage>
</organism>
<sequence length="84" mass="9466">MSAAHNRDDKKPKKSDRKWQISNGVIVLVVFCLLATINVLDNQPRKSQLPLASMKFKHGSTFSASLQRIQYVAVCGEKKLKCSY</sequence>
<gene>
    <name evidence="2" type="ORF">RRG08_066550</name>
</gene>
<reference evidence="2" key="1">
    <citation type="journal article" date="2023" name="G3 (Bethesda)">
        <title>A reference genome for the long-term kleptoplast-retaining sea slug Elysia crispata morphotype clarki.</title>
        <authorList>
            <person name="Eastman K.E."/>
            <person name="Pendleton A.L."/>
            <person name="Shaikh M.A."/>
            <person name="Suttiyut T."/>
            <person name="Ogas R."/>
            <person name="Tomko P."/>
            <person name="Gavelis G."/>
            <person name="Widhalm J.R."/>
            <person name="Wisecaver J.H."/>
        </authorList>
    </citation>
    <scope>NUCLEOTIDE SEQUENCE</scope>
    <source>
        <strain evidence="2">ECLA1</strain>
    </source>
</reference>
<name>A0AAE1E400_9GAST</name>
<feature type="non-terminal residue" evidence="2">
    <location>
        <position position="84"/>
    </location>
</feature>
<dbReference type="EMBL" id="JAWDGP010001393">
    <property type="protein sequence ID" value="KAK3792028.1"/>
    <property type="molecule type" value="Genomic_DNA"/>
</dbReference>
<comment type="caution">
    <text evidence="2">The sequence shown here is derived from an EMBL/GenBank/DDBJ whole genome shotgun (WGS) entry which is preliminary data.</text>
</comment>
<evidence type="ECO:0000313" key="2">
    <source>
        <dbReference type="EMBL" id="KAK3792028.1"/>
    </source>
</evidence>